<name>A0A2H0RM35_9BACT</name>
<evidence type="ECO:0000256" key="14">
    <source>
        <dbReference type="ARBA" id="ARBA00023264"/>
    </source>
</evidence>
<keyword evidence="5" id="KW-0808">Transferase</keyword>
<evidence type="ECO:0000256" key="9">
    <source>
        <dbReference type="ARBA" id="ARBA00022840"/>
    </source>
</evidence>
<keyword evidence="18" id="KW-0460">Magnesium</keyword>
<evidence type="ECO:0000256" key="4">
    <source>
        <dbReference type="ARBA" id="ARBA00022516"/>
    </source>
</evidence>
<feature type="binding site" evidence="18">
    <location>
        <position position="73"/>
    </location>
    <ligand>
        <name>a divalent metal cation</name>
        <dbReference type="ChEBI" id="CHEBI:60240"/>
    </ligand>
</feature>
<comment type="caution">
    <text evidence="20">The sequence shown here is derived from an EMBL/GenBank/DDBJ whole genome shotgun (WGS) entry which is preliminary data.</text>
</comment>
<evidence type="ECO:0000256" key="12">
    <source>
        <dbReference type="ARBA" id="ARBA00023136"/>
    </source>
</evidence>
<proteinExistence type="inferred from homology"/>
<dbReference type="Proteomes" id="UP000230084">
    <property type="component" value="Unassembled WGS sequence"/>
</dbReference>
<feature type="transmembrane region" description="Helical" evidence="19">
    <location>
        <begin position="30"/>
        <end position="47"/>
    </location>
</feature>
<evidence type="ECO:0000256" key="8">
    <source>
        <dbReference type="ARBA" id="ARBA00022777"/>
    </source>
</evidence>
<dbReference type="GO" id="GO:0008654">
    <property type="term" value="P:phospholipid biosynthetic process"/>
    <property type="evidence" value="ECO:0007669"/>
    <property type="project" value="UniProtKB-KW"/>
</dbReference>
<evidence type="ECO:0000313" key="20">
    <source>
        <dbReference type="EMBL" id="PIR47609.1"/>
    </source>
</evidence>
<evidence type="ECO:0000256" key="15">
    <source>
        <dbReference type="PIRSR" id="PIRSR600829-1"/>
    </source>
</evidence>
<sequence length="123" mass="13855">MTRRSSFLSSIRHALRGVYVVFKDEKNFRVQAFFAVLILCAATLLHVRVWEYVLLLLLSSAVLILELFNSVIERIADGLKPRLQPIVRDIKDLMAGAVLLTAITAVIVGVIIFLPYFVELLQA</sequence>
<dbReference type="AlphaFoldDB" id="A0A2H0RM35"/>
<keyword evidence="6 19" id="KW-0812">Transmembrane</keyword>
<evidence type="ECO:0000256" key="7">
    <source>
        <dbReference type="ARBA" id="ARBA00022741"/>
    </source>
</evidence>
<dbReference type="PANTHER" id="PTHR34299:SF1">
    <property type="entry name" value="DIACYLGLYCEROL KINASE"/>
    <property type="match status" value="1"/>
</dbReference>
<organism evidence="20 21">
    <name type="scientific">Candidatus Uhrbacteria bacterium CG10_big_fil_rev_8_21_14_0_10_50_16</name>
    <dbReference type="NCBI Taxonomy" id="1975039"/>
    <lineage>
        <taxon>Bacteria</taxon>
        <taxon>Candidatus Uhriibacteriota</taxon>
    </lineage>
</organism>
<evidence type="ECO:0000256" key="5">
    <source>
        <dbReference type="ARBA" id="ARBA00022679"/>
    </source>
</evidence>
<dbReference type="GO" id="GO:0005524">
    <property type="term" value="F:ATP binding"/>
    <property type="evidence" value="ECO:0007669"/>
    <property type="project" value="UniProtKB-KW"/>
</dbReference>
<evidence type="ECO:0000256" key="6">
    <source>
        <dbReference type="ARBA" id="ARBA00022692"/>
    </source>
</evidence>
<evidence type="ECO:0000256" key="10">
    <source>
        <dbReference type="ARBA" id="ARBA00022989"/>
    </source>
</evidence>
<feature type="binding site" evidence="17">
    <location>
        <position position="25"/>
    </location>
    <ligand>
        <name>ATP</name>
        <dbReference type="ChEBI" id="CHEBI:30616"/>
    </ligand>
</feature>
<dbReference type="InterPro" id="IPR036945">
    <property type="entry name" value="DAGK_sf"/>
</dbReference>
<keyword evidence="14" id="KW-1208">Phospholipid metabolism</keyword>
<keyword evidence="8 20" id="KW-0418">Kinase</keyword>
<feature type="binding site" evidence="16">
    <location>
        <position position="66"/>
    </location>
    <ligand>
        <name>substrate</name>
    </ligand>
</feature>
<keyword evidence="7 17" id="KW-0547">Nucleotide-binding</keyword>
<keyword evidence="11" id="KW-0443">Lipid metabolism</keyword>
<keyword evidence="13" id="KW-0594">Phospholipid biosynthesis</keyword>
<dbReference type="InterPro" id="IPR000829">
    <property type="entry name" value="DAGK"/>
</dbReference>
<evidence type="ECO:0000256" key="1">
    <source>
        <dbReference type="ARBA" id="ARBA00004651"/>
    </source>
</evidence>
<protein>
    <submittedName>
        <fullName evidence="20">Diacylglycerol kinase</fullName>
    </submittedName>
</protein>
<dbReference type="Pfam" id="PF01219">
    <property type="entry name" value="DAGK_prokar"/>
    <property type="match status" value="1"/>
</dbReference>
<accession>A0A2H0RM35</accession>
<evidence type="ECO:0000256" key="17">
    <source>
        <dbReference type="PIRSR" id="PIRSR600829-3"/>
    </source>
</evidence>
<dbReference type="PANTHER" id="PTHR34299">
    <property type="entry name" value="DIACYLGLYCEROL KINASE"/>
    <property type="match status" value="1"/>
</dbReference>
<dbReference type="EMBL" id="PCYM01000005">
    <property type="protein sequence ID" value="PIR47609.1"/>
    <property type="molecule type" value="Genomic_DNA"/>
</dbReference>
<keyword evidence="12 19" id="KW-0472">Membrane</keyword>
<comment type="subcellular location">
    <subcellularLocation>
        <location evidence="1">Cell membrane</location>
        <topology evidence="1">Multi-pass membrane protein</topology>
    </subcellularLocation>
</comment>
<comment type="cofactor">
    <cofactor evidence="18">
        <name>Mg(2+)</name>
        <dbReference type="ChEBI" id="CHEBI:18420"/>
    </cofactor>
    <text evidence="18">Mn(2+), Zn(2+), Cd(2+) and Co(2+) support activity to lesser extents.</text>
</comment>
<dbReference type="Gene3D" id="1.10.287.3610">
    <property type="match status" value="1"/>
</dbReference>
<evidence type="ECO:0000313" key="21">
    <source>
        <dbReference type="Proteomes" id="UP000230084"/>
    </source>
</evidence>
<evidence type="ECO:0000256" key="16">
    <source>
        <dbReference type="PIRSR" id="PIRSR600829-2"/>
    </source>
</evidence>
<evidence type="ECO:0000256" key="2">
    <source>
        <dbReference type="ARBA" id="ARBA00005967"/>
    </source>
</evidence>
<feature type="transmembrane region" description="Helical" evidence="19">
    <location>
        <begin position="53"/>
        <end position="72"/>
    </location>
</feature>
<keyword evidence="4" id="KW-0444">Lipid biosynthesis</keyword>
<comment type="similarity">
    <text evidence="2">Belongs to the bacterial diacylglycerol kinase family.</text>
</comment>
<dbReference type="GO" id="GO:0005886">
    <property type="term" value="C:plasma membrane"/>
    <property type="evidence" value="ECO:0007669"/>
    <property type="project" value="UniProtKB-SubCell"/>
</dbReference>
<gene>
    <name evidence="20" type="ORF">COV06_02915</name>
</gene>
<keyword evidence="10 19" id="KW-1133">Transmembrane helix</keyword>
<feature type="binding site" evidence="17">
    <location>
        <position position="73"/>
    </location>
    <ligand>
        <name>ATP</name>
        <dbReference type="ChEBI" id="CHEBI:30616"/>
    </ligand>
</feature>
<evidence type="ECO:0000256" key="19">
    <source>
        <dbReference type="SAM" id="Phobius"/>
    </source>
</evidence>
<feature type="binding site" evidence="17">
    <location>
        <begin position="91"/>
        <end position="92"/>
    </location>
    <ligand>
        <name>ATP</name>
        <dbReference type="ChEBI" id="CHEBI:30616"/>
    </ligand>
</feature>
<feature type="active site" description="Proton acceptor" evidence="15">
    <location>
        <position position="66"/>
    </location>
</feature>
<keyword evidence="3" id="KW-1003">Cell membrane</keyword>
<feature type="binding site" evidence="18">
    <location>
        <position position="25"/>
    </location>
    <ligand>
        <name>a divalent metal cation</name>
        <dbReference type="ChEBI" id="CHEBI:60240"/>
    </ligand>
</feature>
<dbReference type="GO" id="GO:0046872">
    <property type="term" value="F:metal ion binding"/>
    <property type="evidence" value="ECO:0007669"/>
    <property type="project" value="UniProtKB-KW"/>
</dbReference>
<evidence type="ECO:0000256" key="18">
    <source>
        <dbReference type="PIRSR" id="PIRSR600829-4"/>
    </source>
</evidence>
<reference evidence="20 21" key="1">
    <citation type="submission" date="2017-09" db="EMBL/GenBank/DDBJ databases">
        <title>Depth-based differentiation of microbial function through sediment-hosted aquifers and enrichment of novel symbionts in the deep terrestrial subsurface.</title>
        <authorList>
            <person name="Probst A.J."/>
            <person name="Ladd B."/>
            <person name="Jarett J.K."/>
            <person name="Geller-Mcgrath D.E."/>
            <person name="Sieber C.M."/>
            <person name="Emerson J.B."/>
            <person name="Anantharaman K."/>
            <person name="Thomas B.C."/>
            <person name="Malmstrom R."/>
            <person name="Stieglmeier M."/>
            <person name="Klingl A."/>
            <person name="Woyke T."/>
            <person name="Ryan C.M."/>
            <person name="Banfield J.F."/>
        </authorList>
    </citation>
    <scope>NUCLEOTIDE SEQUENCE [LARGE SCALE GENOMIC DNA]</scope>
    <source>
        <strain evidence="20">CG10_big_fil_rev_8_21_14_0_10_50_16</strain>
    </source>
</reference>
<keyword evidence="9 17" id="KW-0067">ATP-binding</keyword>
<dbReference type="GO" id="GO:0016301">
    <property type="term" value="F:kinase activity"/>
    <property type="evidence" value="ECO:0007669"/>
    <property type="project" value="UniProtKB-KW"/>
</dbReference>
<evidence type="ECO:0000256" key="3">
    <source>
        <dbReference type="ARBA" id="ARBA00022475"/>
    </source>
</evidence>
<keyword evidence="18" id="KW-0479">Metal-binding</keyword>
<evidence type="ECO:0000256" key="11">
    <source>
        <dbReference type="ARBA" id="ARBA00023098"/>
    </source>
</evidence>
<feature type="transmembrane region" description="Helical" evidence="19">
    <location>
        <begin position="93"/>
        <end position="118"/>
    </location>
</feature>
<dbReference type="CDD" id="cd14263">
    <property type="entry name" value="DAGK_IM_like"/>
    <property type="match status" value="1"/>
</dbReference>
<evidence type="ECO:0000256" key="13">
    <source>
        <dbReference type="ARBA" id="ARBA00023209"/>
    </source>
</evidence>